<dbReference type="AlphaFoldDB" id="A0A183GK42"/>
<evidence type="ECO:0000256" key="1">
    <source>
        <dbReference type="SAM" id="Coils"/>
    </source>
</evidence>
<evidence type="ECO:0000313" key="3">
    <source>
        <dbReference type="EMBL" id="VDP36327.1"/>
    </source>
</evidence>
<reference evidence="5" key="2">
    <citation type="submission" date="2019-09" db="UniProtKB">
        <authorList>
            <consortium name="WormBaseParasite"/>
        </authorList>
    </citation>
    <scope>IDENTIFICATION</scope>
</reference>
<evidence type="ECO:0000256" key="2">
    <source>
        <dbReference type="SAM" id="MobiDB-lite"/>
    </source>
</evidence>
<sequence length="101" mass="11348">MKGVQEGEENANEEPPELVDDADDEMGEERVHEHRDEAPEAAEPENVGEAAPENNQPGQDEEAVLRIQTEMQIVEQQLREVNELISLLEQEPTCPSRKSES</sequence>
<dbReference type="Proteomes" id="UP000050761">
    <property type="component" value="Unassembled WGS sequence"/>
</dbReference>
<feature type="coiled-coil region" evidence="1">
    <location>
        <begin position="64"/>
        <end position="91"/>
    </location>
</feature>
<dbReference type="WBParaSite" id="HPBE_0002306001-mRNA-1">
    <property type="protein sequence ID" value="HPBE_0002306001-mRNA-1"/>
    <property type="gene ID" value="HPBE_0002306001"/>
</dbReference>
<keyword evidence="1" id="KW-0175">Coiled coil</keyword>
<accession>A0A3P8C7S6</accession>
<evidence type="ECO:0000313" key="4">
    <source>
        <dbReference type="Proteomes" id="UP000050761"/>
    </source>
</evidence>
<feature type="region of interest" description="Disordered" evidence="2">
    <location>
        <begin position="1"/>
        <end position="63"/>
    </location>
</feature>
<feature type="compositionally biased region" description="Acidic residues" evidence="2">
    <location>
        <begin position="1"/>
        <end position="27"/>
    </location>
</feature>
<reference evidence="3 4" key="1">
    <citation type="submission" date="2018-11" db="EMBL/GenBank/DDBJ databases">
        <authorList>
            <consortium name="Pathogen Informatics"/>
        </authorList>
    </citation>
    <scope>NUCLEOTIDE SEQUENCE [LARGE SCALE GENOMIC DNA]</scope>
</reference>
<accession>A0A183GK42</accession>
<name>A0A183GK42_HELPZ</name>
<evidence type="ECO:0000313" key="5">
    <source>
        <dbReference type="WBParaSite" id="HPBE_0002306001-mRNA-1"/>
    </source>
</evidence>
<protein>
    <submittedName>
        <fullName evidence="5">GAGE domain-containing protein</fullName>
    </submittedName>
</protein>
<organism evidence="4 5">
    <name type="scientific">Heligmosomoides polygyrus</name>
    <name type="common">Parasitic roundworm</name>
    <dbReference type="NCBI Taxonomy" id="6339"/>
    <lineage>
        <taxon>Eukaryota</taxon>
        <taxon>Metazoa</taxon>
        <taxon>Ecdysozoa</taxon>
        <taxon>Nematoda</taxon>
        <taxon>Chromadorea</taxon>
        <taxon>Rhabditida</taxon>
        <taxon>Rhabditina</taxon>
        <taxon>Rhabditomorpha</taxon>
        <taxon>Strongyloidea</taxon>
        <taxon>Heligmosomidae</taxon>
        <taxon>Heligmosomoides</taxon>
    </lineage>
</organism>
<dbReference type="EMBL" id="UZAH01034636">
    <property type="protein sequence ID" value="VDP36327.1"/>
    <property type="molecule type" value="Genomic_DNA"/>
</dbReference>
<gene>
    <name evidence="3" type="ORF">HPBE_LOCUS23059</name>
</gene>
<proteinExistence type="predicted"/>
<keyword evidence="4" id="KW-1185">Reference proteome</keyword>
<feature type="compositionally biased region" description="Basic and acidic residues" evidence="2">
    <location>
        <begin position="28"/>
        <end position="38"/>
    </location>
</feature>